<protein>
    <recommendedName>
        <fullName evidence="3">Glucose/Sorbosone dehydrogenase domain-containing protein</fullName>
    </recommendedName>
</protein>
<dbReference type="SUPFAM" id="SSF46626">
    <property type="entry name" value="Cytochrome c"/>
    <property type="match status" value="1"/>
</dbReference>
<keyword evidence="5" id="KW-1185">Reference proteome</keyword>
<evidence type="ECO:0000256" key="1">
    <source>
        <dbReference type="SAM" id="MobiDB-lite"/>
    </source>
</evidence>
<dbReference type="InterPro" id="IPR012938">
    <property type="entry name" value="Glc/Sorbosone_DH"/>
</dbReference>
<name>A0A5K7YNF7_9BACT</name>
<dbReference type="InterPro" id="IPR011041">
    <property type="entry name" value="Quinoprot_gluc/sorb_DH_b-prop"/>
</dbReference>
<dbReference type="GO" id="GO:0009055">
    <property type="term" value="F:electron transfer activity"/>
    <property type="evidence" value="ECO:0007669"/>
    <property type="project" value="InterPro"/>
</dbReference>
<dbReference type="InterPro" id="IPR036909">
    <property type="entry name" value="Cyt_c-like_dom_sf"/>
</dbReference>
<dbReference type="Gene3D" id="2.120.10.30">
    <property type="entry name" value="TolB, C-terminal domain"/>
    <property type="match status" value="1"/>
</dbReference>
<accession>A0A5K7YNF7</accession>
<evidence type="ECO:0000313" key="5">
    <source>
        <dbReference type="Proteomes" id="UP000427906"/>
    </source>
</evidence>
<dbReference type="PANTHER" id="PTHR19328">
    <property type="entry name" value="HEDGEHOG-INTERACTING PROTEIN"/>
    <property type="match status" value="1"/>
</dbReference>
<organism evidence="4 5">
    <name type="scientific">Desulfosarcina alkanivorans</name>
    <dbReference type="NCBI Taxonomy" id="571177"/>
    <lineage>
        <taxon>Bacteria</taxon>
        <taxon>Pseudomonadati</taxon>
        <taxon>Thermodesulfobacteriota</taxon>
        <taxon>Desulfobacteria</taxon>
        <taxon>Desulfobacterales</taxon>
        <taxon>Desulfosarcinaceae</taxon>
        <taxon>Desulfosarcina</taxon>
    </lineage>
</organism>
<proteinExistence type="predicted"/>
<evidence type="ECO:0000259" key="3">
    <source>
        <dbReference type="Pfam" id="PF07995"/>
    </source>
</evidence>
<feature type="signal peptide" evidence="2">
    <location>
        <begin position="1"/>
        <end position="24"/>
    </location>
</feature>
<feature type="domain" description="Glucose/Sorbosone dehydrogenase" evidence="3">
    <location>
        <begin position="65"/>
        <end position="406"/>
    </location>
</feature>
<feature type="chain" id="PRO_5024400998" description="Glucose/Sorbosone dehydrogenase domain-containing protein" evidence="2">
    <location>
        <begin position="25"/>
        <end position="757"/>
    </location>
</feature>
<dbReference type="SUPFAM" id="SSF50952">
    <property type="entry name" value="Soluble quinoprotein glucose dehydrogenase"/>
    <property type="match status" value="1"/>
</dbReference>
<evidence type="ECO:0000256" key="2">
    <source>
        <dbReference type="SAM" id="SignalP"/>
    </source>
</evidence>
<gene>
    <name evidence="4" type="ORF">DSCA_38450</name>
</gene>
<reference evidence="4 5" key="1">
    <citation type="submission" date="2019-11" db="EMBL/GenBank/DDBJ databases">
        <title>Comparative genomics of hydrocarbon-degrading Desulfosarcina strains.</title>
        <authorList>
            <person name="Watanabe M."/>
            <person name="Kojima H."/>
            <person name="Fukui M."/>
        </authorList>
    </citation>
    <scope>NUCLEOTIDE SEQUENCE [LARGE SCALE GENOMIC DNA]</scope>
    <source>
        <strain evidence="4 5">PL12</strain>
    </source>
</reference>
<keyword evidence="2" id="KW-0732">Signal</keyword>
<dbReference type="Pfam" id="PF07995">
    <property type="entry name" value="GSDH"/>
    <property type="match status" value="1"/>
</dbReference>
<dbReference type="Proteomes" id="UP000427906">
    <property type="component" value="Chromosome"/>
</dbReference>
<dbReference type="AlphaFoldDB" id="A0A5K7YNF7"/>
<dbReference type="EMBL" id="AP021874">
    <property type="protein sequence ID" value="BBO69915.1"/>
    <property type="molecule type" value="Genomic_DNA"/>
</dbReference>
<dbReference type="InterPro" id="IPR011042">
    <property type="entry name" value="6-blade_b-propeller_TolB-like"/>
</dbReference>
<feature type="region of interest" description="Disordered" evidence="1">
    <location>
        <begin position="234"/>
        <end position="253"/>
    </location>
</feature>
<dbReference type="KEGG" id="dalk:DSCA_38450"/>
<dbReference type="PANTHER" id="PTHR19328:SF75">
    <property type="entry name" value="ALDOSE SUGAR DEHYDROGENASE YLII"/>
    <property type="match status" value="1"/>
</dbReference>
<dbReference type="GO" id="GO:0020037">
    <property type="term" value="F:heme binding"/>
    <property type="evidence" value="ECO:0007669"/>
    <property type="project" value="InterPro"/>
</dbReference>
<sequence length="757" mass="81755">MTFMVTYFSVISAAIALTLFSSGAAHPYGIETRVPNTALLIDELPSELPGTMQTRRVFPGLSFSNPVLIVDVPDASNRLCVVRKNGLIRIFPKTVNPASEDVSSFLNISDQVLDAGEQGLLGLAFDPDYASSGEFYVYYSWNGTDPGTSRISRFTNDNPADNTVDPSSQEIVLEVSQPYTNHNGGMIAFGPDEMLYVGLGDGGSGGDPLNSGQDTTTLLGSILRIDVRSDETDPGLNYRIPTDNPFYSGGPDGPSTRKEIYAYGLRNPWRFSFDSLNGYLLAGDVGQAAREEIDSITPGGNFGWRIMEGSGCYDPPTCDPAGLVLPLADYGRSEGSSVTGGYVYYGSEVSALYGQYVYGDFASGKIWSLGYTGATVHGPHVLVSNSGLNISGFGQDASGEVYVLDYHGGGVYVLDQSSGGGGFPSRLSDIPALLAAGRGVDQTHLGIIPYKPSAALWSDGALKERFMALPELEPAGYQNRGGWDFPENSILIKNFVIPLDERDPAGSAKRAETRLLYRKNGLWHGFSYEWDDSGSDARLLLTGKTKTFNITDKNGLPVILSYLYPSRSQCIQCHTRVANGVLGLTTAQLNVDYLYPASQVTDNQLRTLDHIGLFTPSLPADPDLLPRMPDPADTSASLQRRARAYLASNCSMCHQPGGPAPTHIDLRWEVVNSRMNAVDVPPGNGDFNLDGALIISTGRVDDSVLLLRMTLRDGLFQMPPLATSRVDQDAIALLRQWIAQIKRPSLDAVRLLLLSGD</sequence>
<evidence type="ECO:0000313" key="4">
    <source>
        <dbReference type="EMBL" id="BBO69915.1"/>
    </source>
</evidence>